<dbReference type="Proteomes" id="UP001161388">
    <property type="component" value="Unassembled WGS sequence"/>
</dbReference>
<comment type="caution">
    <text evidence="1">The sequence shown here is derived from an EMBL/GenBank/DDBJ whole genome shotgun (WGS) entry which is preliminary data.</text>
</comment>
<sequence>MGNIGWFAGVREVDRDTILISPKRIAPGSPVTFSFISRDRIEHVALCIEALIGLCCRGLSNGAKQAPDVEPTEPSRTAYLITGQRITQDWGK</sequence>
<accession>A0ABQ5VPI2</accession>
<name>A0ABQ5VPI2_9RHOB</name>
<reference evidence="1" key="2">
    <citation type="submission" date="2023-01" db="EMBL/GenBank/DDBJ databases">
        <title>Draft genome sequence of Sulfitobacter pacificus strain NBRC 109915.</title>
        <authorList>
            <person name="Sun Q."/>
            <person name="Mori K."/>
        </authorList>
    </citation>
    <scope>NUCLEOTIDE SEQUENCE</scope>
    <source>
        <strain evidence="1">NBRC 109915</strain>
    </source>
</reference>
<evidence type="ECO:0000313" key="2">
    <source>
        <dbReference type="Proteomes" id="UP001161388"/>
    </source>
</evidence>
<dbReference type="EMBL" id="BSNL01000003">
    <property type="protein sequence ID" value="GLQ28833.1"/>
    <property type="molecule type" value="Genomic_DNA"/>
</dbReference>
<evidence type="ECO:0000313" key="1">
    <source>
        <dbReference type="EMBL" id="GLQ28833.1"/>
    </source>
</evidence>
<reference evidence="1" key="1">
    <citation type="journal article" date="2014" name="Int. J. Syst. Evol. Microbiol.">
        <title>Complete genome of a new Firmicutes species belonging to the dominant human colonic microbiota ('Ruminococcus bicirculans') reveals two chromosomes and a selective capacity to utilize plant glucans.</title>
        <authorList>
            <consortium name="NISC Comparative Sequencing Program"/>
            <person name="Wegmann U."/>
            <person name="Louis P."/>
            <person name="Goesmann A."/>
            <person name="Henrissat B."/>
            <person name="Duncan S.H."/>
            <person name="Flint H.J."/>
        </authorList>
    </citation>
    <scope>NUCLEOTIDE SEQUENCE</scope>
    <source>
        <strain evidence="1">NBRC 109915</strain>
    </source>
</reference>
<proteinExistence type="predicted"/>
<keyword evidence="2" id="KW-1185">Reference proteome</keyword>
<protein>
    <submittedName>
        <fullName evidence="1">Uncharacterized protein</fullName>
    </submittedName>
</protein>
<organism evidence="1 2">
    <name type="scientific">Sulfitobacter pacificus</name>
    <dbReference type="NCBI Taxonomy" id="1499314"/>
    <lineage>
        <taxon>Bacteria</taxon>
        <taxon>Pseudomonadati</taxon>
        <taxon>Pseudomonadota</taxon>
        <taxon>Alphaproteobacteria</taxon>
        <taxon>Rhodobacterales</taxon>
        <taxon>Roseobacteraceae</taxon>
        <taxon>Sulfitobacter</taxon>
    </lineage>
</organism>
<gene>
    <name evidence="1" type="ORF">GCM10007927_36360</name>
</gene>